<evidence type="ECO:0000313" key="2">
    <source>
        <dbReference type="Proteomes" id="UP001652461"/>
    </source>
</evidence>
<dbReference type="Pfam" id="PF02620">
    <property type="entry name" value="YceD"/>
    <property type="match status" value="1"/>
</dbReference>
<dbReference type="Proteomes" id="UP001652461">
    <property type="component" value="Unassembled WGS sequence"/>
</dbReference>
<name>A0ABT2RZX2_9FIRM</name>
<protein>
    <submittedName>
        <fullName evidence="1">DUF177 domain-containing protein</fullName>
    </submittedName>
</protein>
<dbReference type="InterPro" id="IPR003772">
    <property type="entry name" value="YceD"/>
</dbReference>
<proteinExistence type="predicted"/>
<comment type="caution">
    <text evidence="1">The sequence shown here is derived from an EMBL/GenBank/DDBJ whole genome shotgun (WGS) entry which is preliminary data.</text>
</comment>
<sequence>MLINLTDVLSCEEKVVKRTVETELQSFDISLGSFPLTEEKPLALILTNLGDDKLLIEGEFSVKAQIPCDRCLTEVEVPIDVSFEKEVDMKLSAEGRIDDLDETDFINGYNLDTAKLVYGELLVNWPMKTLCKPDCKGICRKCGKNLNDGPCGCDTVELDPRMAVIAEIFKNSK</sequence>
<accession>A0ABT2RZX2</accession>
<keyword evidence="2" id="KW-1185">Reference proteome</keyword>
<evidence type="ECO:0000313" key="1">
    <source>
        <dbReference type="EMBL" id="MCU6697762.1"/>
    </source>
</evidence>
<dbReference type="EMBL" id="JAOQKC010000018">
    <property type="protein sequence ID" value="MCU6697762.1"/>
    <property type="molecule type" value="Genomic_DNA"/>
</dbReference>
<dbReference type="RefSeq" id="WP_158364435.1">
    <property type="nucleotide sequence ID" value="NZ_JAOQKC010000018.1"/>
</dbReference>
<gene>
    <name evidence="1" type="ORF">OCV63_12780</name>
</gene>
<reference evidence="1 2" key="1">
    <citation type="journal article" date="2021" name="ISME Commun">
        <title>Automated analysis of genomic sequences facilitates high-throughput and comprehensive description of bacteria.</title>
        <authorList>
            <person name="Hitch T.C.A."/>
        </authorList>
    </citation>
    <scope>NUCLEOTIDE SEQUENCE [LARGE SCALE GENOMIC DNA]</scope>
    <source>
        <strain evidence="1 2">Sanger_04</strain>
    </source>
</reference>
<organism evidence="1 2">
    <name type="scientific">Laedolimicola ammoniilytica</name>
    <dbReference type="NCBI Taxonomy" id="2981771"/>
    <lineage>
        <taxon>Bacteria</taxon>
        <taxon>Bacillati</taxon>
        <taxon>Bacillota</taxon>
        <taxon>Clostridia</taxon>
        <taxon>Lachnospirales</taxon>
        <taxon>Lachnospiraceae</taxon>
        <taxon>Laedolimicola</taxon>
    </lineage>
</organism>